<dbReference type="PROSITE" id="PS50158">
    <property type="entry name" value="ZF_CCHC"/>
    <property type="match status" value="1"/>
</dbReference>
<dbReference type="Pfam" id="PF25479">
    <property type="entry name" value="Vts1"/>
    <property type="match status" value="1"/>
</dbReference>
<dbReference type="InterPro" id="IPR042344">
    <property type="entry name" value="ZCCHC14"/>
</dbReference>
<evidence type="ECO:0000259" key="3">
    <source>
        <dbReference type="PROSITE" id="PS50158"/>
    </source>
</evidence>
<evidence type="ECO:0000256" key="1">
    <source>
        <dbReference type="PROSITE-ProRule" id="PRU00047"/>
    </source>
</evidence>
<evidence type="ECO:0000313" key="4">
    <source>
        <dbReference type="EMBL" id="KAK9710891.1"/>
    </source>
</evidence>
<dbReference type="InterPro" id="IPR058599">
    <property type="entry name" value="PHAT_Smg/ZCCHC2-like"/>
</dbReference>
<name>A0AAW1K0T9_POPJA</name>
<keyword evidence="1" id="KW-0479">Metal-binding</keyword>
<feature type="compositionally biased region" description="Low complexity" evidence="2">
    <location>
        <begin position="262"/>
        <end position="279"/>
    </location>
</feature>
<sequence length="529" mass="58298">MVCKEDVLTWFKDLECYKRIDLMYELLNMCMPFEIRFMGSCIEEIGKHSYQELRGLTIIANDVEKLSKDSTLSNGLLDENTRSRVLLYISLLSARNCISANWLYKKLFRTAVFEDFIVKGNCKDDNLHKELLLLLTMGLHHPAFTFDQKSFFGMLLVHLIEQREGKKMMAVKPNAYCYPPGFGYPPTPIIPNSEIPVIPMKTASPLGTGDASQHPPPPGLPIHAAVNPPLDYMAPTVWQRPAFTAAMCAAPEGMTFPARSISPLVSQPTSSPSSRGSSPHRNYTIRAVTGLPPQPPPHPVDTPPQITMDPLSSPSIPKYMPLLKSTEEELSHLPEEKLRDLHWLSQFDLKRQNEMQMYYALDQMRALKLEGENSLHCSTSSSNSSLNQSPPQTPTASLIPPHGPGRGVGGNCADTKSRMNGMPPPFVGVPPTAAVPPPPPPALCDSTQPPPPFSNCTVPYSNNYPSHVTPTAIPNSVQQQQAQHHRIPPTCCNCGAAGHIGPDCAAQTIEDITQKAYSLEYSPLAEMEK</sequence>
<dbReference type="InterPro" id="IPR001878">
    <property type="entry name" value="Znf_CCHC"/>
</dbReference>
<feature type="region of interest" description="Disordered" evidence="2">
    <location>
        <begin position="260"/>
        <end position="281"/>
    </location>
</feature>
<dbReference type="InterPro" id="IPR057327">
    <property type="entry name" value="Vts1_dom"/>
</dbReference>
<keyword evidence="1" id="KW-0862">Zinc</keyword>
<dbReference type="PANTHER" id="PTHR16195">
    <property type="entry name" value="ZINC FINGER CCHC DOMAIN CONTAINING PROTEIN"/>
    <property type="match status" value="1"/>
</dbReference>
<gene>
    <name evidence="4" type="ORF">QE152_g25747</name>
</gene>
<dbReference type="GO" id="GO:0008270">
    <property type="term" value="F:zinc ion binding"/>
    <property type="evidence" value="ECO:0007669"/>
    <property type="project" value="UniProtKB-KW"/>
</dbReference>
<dbReference type="PANTHER" id="PTHR16195:SF16">
    <property type="entry name" value="ZINC FINGER CCHC DOMAIN-CONTAINING PROTEIN 14"/>
    <property type="match status" value="1"/>
</dbReference>
<proteinExistence type="predicted"/>
<keyword evidence="1" id="KW-0863">Zinc-finger</keyword>
<feature type="domain" description="CCHC-type" evidence="3">
    <location>
        <begin position="491"/>
        <end position="504"/>
    </location>
</feature>
<protein>
    <recommendedName>
        <fullName evidence="3">CCHC-type domain-containing protein</fullName>
    </recommendedName>
</protein>
<dbReference type="Pfam" id="PF26034">
    <property type="entry name" value="PHAT_SMAUG"/>
    <property type="match status" value="1"/>
</dbReference>
<comment type="caution">
    <text evidence="4">The sequence shown here is derived from an EMBL/GenBank/DDBJ whole genome shotgun (WGS) entry which is preliminary data.</text>
</comment>
<accession>A0AAW1K0T9</accession>
<feature type="compositionally biased region" description="Low complexity" evidence="2">
    <location>
        <begin position="375"/>
        <end position="390"/>
    </location>
</feature>
<dbReference type="AlphaFoldDB" id="A0AAW1K0T9"/>
<dbReference type="EMBL" id="JASPKY010000287">
    <property type="protein sequence ID" value="KAK9710891.1"/>
    <property type="molecule type" value="Genomic_DNA"/>
</dbReference>
<organism evidence="4 5">
    <name type="scientific">Popillia japonica</name>
    <name type="common">Japanese beetle</name>
    <dbReference type="NCBI Taxonomy" id="7064"/>
    <lineage>
        <taxon>Eukaryota</taxon>
        <taxon>Metazoa</taxon>
        <taxon>Ecdysozoa</taxon>
        <taxon>Arthropoda</taxon>
        <taxon>Hexapoda</taxon>
        <taxon>Insecta</taxon>
        <taxon>Pterygota</taxon>
        <taxon>Neoptera</taxon>
        <taxon>Endopterygota</taxon>
        <taxon>Coleoptera</taxon>
        <taxon>Polyphaga</taxon>
        <taxon>Scarabaeiformia</taxon>
        <taxon>Scarabaeidae</taxon>
        <taxon>Rutelinae</taxon>
        <taxon>Popillia</taxon>
    </lineage>
</organism>
<reference evidence="4 5" key="1">
    <citation type="journal article" date="2024" name="BMC Genomics">
        <title>De novo assembly and annotation of Popillia japonica's genome with initial clues to its potential as an invasive pest.</title>
        <authorList>
            <person name="Cucini C."/>
            <person name="Boschi S."/>
            <person name="Funari R."/>
            <person name="Cardaioli E."/>
            <person name="Iannotti N."/>
            <person name="Marturano G."/>
            <person name="Paoli F."/>
            <person name="Bruttini M."/>
            <person name="Carapelli A."/>
            <person name="Frati F."/>
            <person name="Nardi F."/>
        </authorList>
    </citation>
    <scope>NUCLEOTIDE SEQUENCE [LARGE SCALE GENOMIC DNA]</scope>
    <source>
        <strain evidence="4">DMR45628</strain>
    </source>
</reference>
<dbReference type="GO" id="GO:0003676">
    <property type="term" value="F:nucleic acid binding"/>
    <property type="evidence" value="ECO:0007669"/>
    <property type="project" value="InterPro"/>
</dbReference>
<feature type="region of interest" description="Disordered" evidence="2">
    <location>
        <begin position="375"/>
        <end position="418"/>
    </location>
</feature>
<evidence type="ECO:0000313" key="5">
    <source>
        <dbReference type="Proteomes" id="UP001458880"/>
    </source>
</evidence>
<evidence type="ECO:0000256" key="2">
    <source>
        <dbReference type="SAM" id="MobiDB-lite"/>
    </source>
</evidence>
<keyword evidence="5" id="KW-1185">Reference proteome</keyword>
<dbReference type="Proteomes" id="UP001458880">
    <property type="component" value="Unassembled WGS sequence"/>
</dbReference>